<evidence type="ECO:0000256" key="1">
    <source>
        <dbReference type="SAM" id="Coils"/>
    </source>
</evidence>
<protein>
    <submittedName>
        <fullName evidence="3">Uncharacterized protein</fullName>
    </submittedName>
</protein>
<dbReference type="AlphaFoldDB" id="A0A9P6AT73"/>
<reference evidence="3" key="1">
    <citation type="journal article" date="2020" name="Nat. Commun.">
        <title>Large-scale genome sequencing of mycorrhizal fungi provides insights into the early evolution of symbiotic traits.</title>
        <authorList>
            <person name="Miyauchi S."/>
            <person name="Kiss E."/>
            <person name="Kuo A."/>
            <person name="Drula E."/>
            <person name="Kohler A."/>
            <person name="Sanchez-Garcia M."/>
            <person name="Morin E."/>
            <person name="Andreopoulos B."/>
            <person name="Barry K.W."/>
            <person name="Bonito G."/>
            <person name="Buee M."/>
            <person name="Carver A."/>
            <person name="Chen C."/>
            <person name="Cichocki N."/>
            <person name="Clum A."/>
            <person name="Culley D."/>
            <person name="Crous P.W."/>
            <person name="Fauchery L."/>
            <person name="Girlanda M."/>
            <person name="Hayes R.D."/>
            <person name="Keri Z."/>
            <person name="LaButti K."/>
            <person name="Lipzen A."/>
            <person name="Lombard V."/>
            <person name="Magnuson J."/>
            <person name="Maillard F."/>
            <person name="Murat C."/>
            <person name="Nolan M."/>
            <person name="Ohm R.A."/>
            <person name="Pangilinan J."/>
            <person name="Pereira M.F."/>
            <person name="Perotto S."/>
            <person name="Peter M."/>
            <person name="Pfister S."/>
            <person name="Riley R."/>
            <person name="Sitrit Y."/>
            <person name="Stielow J.B."/>
            <person name="Szollosi G."/>
            <person name="Zifcakova L."/>
            <person name="Stursova M."/>
            <person name="Spatafora J.W."/>
            <person name="Tedersoo L."/>
            <person name="Vaario L.M."/>
            <person name="Yamada A."/>
            <person name="Yan M."/>
            <person name="Wang P."/>
            <person name="Xu J."/>
            <person name="Bruns T."/>
            <person name="Baldrian P."/>
            <person name="Vilgalys R."/>
            <person name="Dunand C."/>
            <person name="Henrissat B."/>
            <person name="Grigoriev I.V."/>
            <person name="Hibbett D."/>
            <person name="Nagy L.G."/>
            <person name="Martin F.M."/>
        </authorList>
    </citation>
    <scope>NUCLEOTIDE SEQUENCE</scope>
    <source>
        <strain evidence="3">UP504</strain>
    </source>
</reference>
<feature type="region of interest" description="Disordered" evidence="2">
    <location>
        <begin position="95"/>
        <end position="128"/>
    </location>
</feature>
<organism evidence="3 4">
    <name type="scientific">Hydnum rufescens UP504</name>
    <dbReference type="NCBI Taxonomy" id="1448309"/>
    <lineage>
        <taxon>Eukaryota</taxon>
        <taxon>Fungi</taxon>
        <taxon>Dikarya</taxon>
        <taxon>Basidiomycota</taxon>
        <taxon>Agaricomycotina</taxon>
        <taxon>Agaricomycetes</taxon>
        <taxon>Cantharellales</taxon>
        <taxon>Hydnaceae</taxon>
        <taxon>Hydnum</taxon>
    </lineage>
</organism>
<evidence type="ECO:0000313" key="4">
    <source>
        <dbReference type="Proteomes" id="UP000886523"/>
    </source>
</evidence>
<dbReference type="OrthoDB" id="3219836at2759"/>
<gene>
    <name evidence="3" type="ORF">BS47DRAFT_1346656</name>
</gene>
<comment type="caution">
    <text evidence="3">The sequence shown here is derived from an EMBL/GenBank/DDBJ whole genome shotgun (WGS) entry which is preliminary data.</text>
</comment>
<dbReference type="Proteomes" id="UP000886523">
    <property type="component" value="Unassembled WGS sequence"/>
</dbReference>
<name>A0A9P6AT73_9AGAM</name>
<sequence length="265" mass="28551">MQDTLPISSPMHQPLAPVGHVSLMIDTFIANTNVEDLRAVVRALLVTGPPNTTSAFQKVAKQRLRKHRLVDRSALPPASSLFTYLHSGSPYSAPSSISSSSSTSLPSTSLEVSSTDASSDASDISTSDPCFTPQVKEIISRARVLFGAGLGIQSLPLLTLLIRGTQGLRWSEDGPFVDSMAILDSDIAQAIQSVYEEIAAPGSNVEQVAAEDAVHAVQELRLALEASENEVEQWGGEFPFQRGLANVEWLERSDVWLHMAPHLHA</sequence>
<keyword evidence="1" id="KW-0175">Coiled coil</keyword>
<evidence type="ECO:0000313" key="3">
    <source>
        <dbReference type="EMBL" id="KAF9511498.1"/>
    </source>
</evidence>
<dbReference type="EMBL" id="MU128999">
    <property type="protein sequence ID" value="KAF9511498.1"/>
    <property type="molecule type" value="Genomic_DNA"/>
</dbReference>
<proteinExistence type="predicted"/>
<accession>A0A9P6AT73</accession>
<feature type="coiled-coil region" evidence="1">
    <location>
        <begin position="210"/>
        <end position="237"/>
    </location>
</feature>
<evidence type="ECO:0000256" key="2">
    <source>
        <dbReference type="SAM" id="MobiDB-lite"/>
    </source>
</evidence>
<keyword evidence="4" id="KW-1185">Reference proteome</keyword>